<dbReference type="PANTHER" id="PTHR31366">
    <property type="entry name" value="UPF0739 PROTEIN C1ORF74"/>
    <property type="match status" value="1"/>
</dbReference>
<name>A0A369JF06_HYPMA</name>
<dbReference type="EMBL" id="LUEZ02000107">
    <property type="protein sequence ID" value="RDB17984.1"/>
    <property type="molecule type" value="Genomic_DNA"/>
</dbReference>
<sequence length="260" mass="28379">MSSGLKAAETSQSPLEDTRRLFAIDLALIALSVRTGYLVDVVSLLDPVEIFSQLLCGLRSTCPEFENVVHVYEATSGQSFFVNKRLLLEHGGPSAYLHRTSFVQLHTGSPFNVLVDPPTALERTLQSLIDNGTTSQLTSITLPSELTPEMAIPLAAVLLEYPVAYVPSSLSQSSFLSNVPLDVYECVLTFNGRQTVLPSKHTLLKFSCPSELGKEHPDRLGNAHVTVSLKEKFKHRLQSSGIGASLEVLQNCQTLDRVAL</sequence>
<organism evidence="1 2">
    <name type="scientific">Hypsizygus marmoreus</name>
    <name type="common">White beech mushroom</name>
    <name type="synonym">Agaricus marmoreus</name>
    <dbReference type="NCBI Taxonomy" id="39966"/>
    <lineage>
        <taxon>Eukaryota</taxon>
        <taxon>Fungi</taxon>
        <taxon>Dikarya</taxon>
        <taxon>Basidiomycota</taxon>
        <taxon>Agaricomycotina</taxon>
        <taxon>Agaricomycetes</taxon>
        <taxon>Agaricomycetidae</taxon>
        <taxon>Agaricales</taxon>
        <taxon>Tricholomatineae</taxon>
        <taxon>Lyophyllaceae</taxon>
        <taxon>Hypsizygus</taxon>
    </lineage>
</organism>
<protein>
    <submittedName>
        <fullName evidence="1">Uncharacterized protein</fullName>
    </submittedName>
</protein>
<dbReference type="AlphaFoldDB" id="A0A369JF06"/>
<comment type="caution">
    <text evidence="1">The sequence shown here is derived from an EMBL/GenBank/DDBJ whole genome shotgun (WGS) entry which is preliminary data.</text>
</comment>
<dbReference type="InterPro" id="IPR027850">
    <property type="entry name" value="DUF4504"/>
</dbReference>
<accession>A0A369JF06</accession>
<proteinExistence type="predicted"/>
<evidence type="ECO:0000313" key="1">
    <source>
        <dbReference type="EMBL" id="RDB17984.1"/>
    </source>
</evidence>
<gene>
    <name evidence="1" type="ORF">Hypma_000744</name>
</gene>
<dbReference type="PANTHER" id="PTHR31366:SF2">
    <property type="entry name" value="UPF0739 PROTEIN C1ORF74"/>
    <property type="match status" value="1"/>
</dbReference>
<reference evidence="1" key="1">
    <citation type="submission" date="2018-04" db="EMBL/GenBank/DDBJ databases">
        <title>Whole genome sequencing of Hypsizygus marmoreus.</title>
        <authorList>
            <person name="Choi I.-G."/>
            <person name="Min B."/>
            <person name="Kim J.-G."/>
            <person name="Kim S."/>
            <person name="Oh Y.-L."/>
            <person name="Kong W.-S."/>
            <person name="Park H."/>
            <person name="Jeong J."/>
            <person name="Song E.-S."/>
        </authorList>
    </citation>
    <scope>NUCLEOTIDE SEQUENCE [LARGE SCALE GENOMIC DNA]</scope>
    <source>
        <strain evidence="1">51987-8</strain>
    </source>
</reference>
<dbReference type="Proteomes" id="UP000076154">
    <property type="component" value="Unassembled WGS sequence"/>
</dbReference>
<dbReference type="Pfam" id="PF14953">
    <property type="entry name" value="DUF4504"/>
    <property type="match status" value="1"/>
</dbReference>
<evidence type="ECO:0000313" key="2">
    <source>
        <dbReference type="Proteomes" id="UP000076154"/>
    </source>
</evidence>
<keyword evidence="2" id="KW-1185">Reference proteome</keyword>
<dbReference type="OrthoDB" id="3267419at2759"/>
<dbReference type="InParanoid" id="A0A369JF06"/>